<sequence>MIIGERLQSPLINIEESIAIMPIFANLVRWSAIFSLLAISAGCSSSPKATAPQATTSPTTAASPEPIITPIPTASGNGTKAETTPQASPTAPVKILPVEINEFEAFKHPSGLFSINIPKGWKKQENSKPGELLVIWTNQGGNSLLLIDIVKVPGKVPPEVLGKKLQELLRQQFGQKTNLTVSDPKPQSNGRTLVEWSYQEQAGGNSITVVGNSFIEQQNDKISILYVGYPKLEGGNAQAKLNEVANSYKIDPAGQLP</sequence>
<gene>
    <name evidence="2" type="ORF">NJ959_28460</name>
</gene>
<dbReference type="RefSeq" id="WP_254015086.1">
    <property type="nucleotide sequence ID" value="NZ_JAMZMM010000572.1"/>
</dbReference>
<evidence type="ECO:0000256" key="1">
    <source>
        <dbReference type="SAM" id="MobiDB-lite"/>
    </source>
</evidence>
<accession>A0AAE3GXI8</accession>
<dbReference type="AlphaFoldDB" id="A0AAE3GXI8"/>
<feature type="compositionally biased region" description="Low complexity" evidence="1">
    <location>
        <begin position="47"/>
        <end position="66"/>
    </location>
</feature>
<evidence type="ECO:0000313" key="2">
    <source>
        <dbReference type="EMBL" id="MCP2732369.1"/>
    </source>
</evidence>
<protein>
    <submittedName>
        <fullName evidence="2">Uncharacterized protein</fullName>
    </submittedName>
</protein>
<feature type="compositionally biased region" description="Polar residues" evidence="1">
    <location>
        <begin position="72"/>
        <end position="89"/>
    </location>
</feature>
<proteinExistence type="predicted"/>
<dbReference type="Proteomes" id="UP001204953">
    <property type="component" value="Unassembled WGS sequence"/>
</dbReference>
<keyword evidence="3" id="KW-1185">Reference proteome</keyword>
<organism evidence="2 3">
    <name type="scientific">Limnofasciculus baicalensis BBK-W-15</name>
    <dbReference type="NCBI Taxonomy" id="2699891"/>
    <lineage>
        <taxon>Bacteria</taxon>
        <taxon>Bacillati</taxon>
        <taxon>Cyanobacteriota</taxon>
        <taxon>Cyanophyceae</taxon>
        <taxon>Coleofasciculales</taxon>
        <taxon>Coleofasciculaceae</taxon>
        <taxon>Limnofasciculus</taxon>
        <taxon>Limnofasciculus baicalensis</taxon>
    </lineage>
</organism>
<name>A0AAE3GXI8_9CYAN</name>
<feature type="region of interest" description="Disordered" evidence="1">
    <location>
        <begin position="47"/>
        <end position="90"/>
    </location>
</feature>
<reference evidence="2" key="1">
    <citation type="submission" date="2022-06" db="EMBL/GenBank/DDBJ databases">
        <title>New cyanobacteria of genus Symplocastrum in benthos of Lake Baikal.</title>
        <authorList>
            <person name="Sorokovikova E."/>
            <person name="Tikhonova I."/>
            <person name="Krasnopeev A."/>
            <person name="Evseev P."/>
            <person name="Gladkikh A."/>
            <person name="Belykh O."/>
        </authorList>
    </citation>
    <scope>NUCLEOTIDE SEQUENCE</scope>
    <source>
        <strain evidence="2">BBK-W-15</strain>
    </source>
</reference>
<dbReference type="EMBL" id="JAMZMM010000572">
    <property type="protein sequence ID" value="MCP2732369.1"/>
    <property type="molecule type" value="Genomic_DNA"/>
</dbReference>
<comment type="caution">
    <text evidence="2">The sequence shown here is derived from an EMBL/GenBank/DDBJ whole genome shotgun (WGS) entry which is preliminary data.</text>
</comment>
<dbReference type="Gene3D" id="3.40.1000.10">
    <property type="entry name" value="Mog1/PsbP, alpha/beta/alpha sandwich"/>
    <property type="match status" value="1"/>
</dbReference>
<evidence type="ECO:0000313" key="3">
    <source>
        <dbReference type="Proteomes" id="UP001204953"/>
    </source>
</evidence>